<keyword evidence="1" id="KW-0812">Transmembrane</keyword>
<evidence type="ECO:0000256" key="1">
    <source>
        <dbReference type="SAM" id="Phobius"/>
    </source>
</evidence>
<feature type="transmembrane region" description="Helical" evidence="1">
    <location>
        <begin position="80"/>
        <end position="100"/>
    </location>
</feature>
<reference evidence="2 3" key="1">
    <citation type="submission" date="2019-07" db="EMBL/GenBank/DDBJ databases">
        <title>De Novo Assembly of kiwifruit Actinidia rufa.</title>
        <authorList>
            <person name="Sugita-Konishi S."/>
            <person name="Sato K."/>
            <person name="Mori E."/>
            <person name="Abe Y."/>
            <person name="Kisaki G."/>
            <person name="Hamano K."/>
            <person name="Suezawa K."/>
            <person name="Otani M."/>
            <person name="Fukuda T."/>
            <person name="Manabe T."/>
            <person name="Gomi K."/>
            <person name="Tabuchi M."/>
            <person name="Akimitsu K."/>
            <person name="Kataoka I."/>
        </authorList>
    </citation>
    <scope>NUCLEOTIDE SEQUENCE [LARGE SCALE GENOMIC DNA]</scope>
    <source>
        <strain evidence="3">cv. Fuchu</strain>
    </source>
</reference>
<sequence length="159" mass="18101">MRRSYDLHQAFFSISIDDMSLEEFYGKFCGICEEIDLSEPITANVATIKQKLKELPSLIEVFSHLRQASHHLLHHPRLSALPWLPLCGLIVLLGVVLAVGSDYSRADRSFGRGGRDSSDSGCGREHGPLQCTHYNQENYIIDRCWDLHGRLRFSILRMT</sequence>
<proteinExistence type="predicted"/>
<dbReference type="EMBL" id="BJWL01000017">
    <property type="protein sequence ID" value="GFZ05409.1"/>
    <property type="molecule type" value="Genomic_DNA"/>
</dbReference>
<protein>
    <submittedName>
        <fullName evidence="2">Uncharacterized protein</fullName>
    </submittedName>
</protein>
<organism evidence="2 3">
    <name type="scientific">Actinidia rufa</name>
    <dbReference type="NCBI Taxonomy" id="165716"/>
    <lineage>
        <taxon>Eukaryota</taxon>
        <taxon>Viridiplantae</taxon>
        <taxon>Streptophyta</taxon>
        <taxon>Embryophyta</taxon>
        <taxon>Tracheophyta</taxon>
        <taxon>Spermatophyta</taxon>
        <taxon>Magnoliopsida</taxon>
        <taxon>eudicotyledons</taxon>
        <taxon>Gunneridae</taxon>
        <taxon>Pentapetalae</taxon>
        <taxon>asterids</taxon>
        <taxon>Ericales</taxon>
        <taxon>Actinidiaceae</taxon>
        <taxon>Actinidia</taxon>
    </lineage>
</organism>
<keyword evidence="1" id="KW-1133">Transmembrane helix</keyword>
<keyword evidence="1" id="KW-0472">Membrane</keyword>
<accession>A0A7J0G3R1</accession>
<dbReference type="AlphaFoldDB" id="A0A7J0G3R1"/>
<dbReference type="Proteomes" id="UP000585474">
    <property type="component" value="Unassembled WGS sequence"/>
</dbReference>
<comment type="caution">
    <text evidence="2">The sequence shown here is derived from an EMBL/GenBank/DDBJ whole genome shotgun (WGS) entry which is preliminary data.</text>
</comment>
<keyword evidence="3" id="KW-1185">Reference proteome</keyword>
<gene>
    <name evidence="2" type="ORF">Acr_17g0009810</name>
</gene>
<name>A0A7J0G3R1_9ERIC</name>
<evidence type="ECO:0000313" key="3">
    <source>
        <dbReference type="Proteomes" id="UP000585474"/>
    </source>
</evidence>
<evidence type="ECO:0000313" key="2">
    <source>
        <dbReference type="EMBL" id="GFZ05409.1"/>
    </source>
</evidence>